<accession>A0A0F4YS66</accession>
<proteinExistence type="predicted"/>
<gene>
    <name evidence="1" type="ORF">T310_5287</name>
</gene>
<comment type="caution">
    <text evidence="1">The sequence shown here is derived from an EMBL/GenBank/DDBJ whole genome shotgun (WGS) entry which is preliminary data.</text>
</comment>
<dbReference type="InterPro" id="IPR032675">
    <property type="entry name" value="LRR_dom_sf"/>
</dbReference>
<dbReference type="InterPro" id="IPR036047">
    <property type="entry name" value="F-box-like_dom_sf"/>
</dbReference>
<dbReference type="OrthoDB" id="2327655at2759"/>
<dbReference type="SUPFAM" id="SSF52047">
    <property type="entry name" value="RNI-like"/>
    <property type="match status" value="1"/>
</dbReference>
<name>A0A0F4YS66_RASE3</name>
<dbReference type="Proteomes" id="UP000053958">
    <property type="component" value="Unassembled WGS sequence"/>
</dbReference>
<keyword evidence="2" id="KW-1185">Reference proteome</keyword>
<dbReference type="AlphaFoldDB" id="A0A0F4YS66"/>
<evidence type="ECO:0008006" key="3">
    <source>
        <dbReference type="Google" id="ProtNLM"/>
    </source>
</evidence>
<evidence type="ECO:0000313" key="2">
    <source>
        <dbReference type="Proteomes" id="UP000053958"/>
    </source>
</evidence>
<organism evidence="1 2">
    <name type="scientific">Rasamsonia emersonii (strain ATCC 16479 / CBS 393.64 / IMI 116815)</name>
    <dbReference type="NCBI Taxonomy" id="1408163"/>
    <lineage>
        <taxon>Eukaryota</taxon>
        <taxon>Fungi</taxon>
        <taxon>Dikarya</taxon>
        <taxon>Ascomycota</taxon>
        <taxon>Pezizomycotina</taxon>
        <taxon>Eurotiomycetes</taxon>
        <taxon>Eurotiomycetidae</taxon>
        <taxon>Eurotiales</taxon>
        <taxon>Trichocomaceae</taxon>
        <taxon>Rasamsonia</taxon>
    </lineage>
</organism>
<dbReference type="EMBL" id="LASV01000241">
    <property type="protein sequence ID" value="KKA20671.1"/>
    <property type="molecule type" value="Genomic_DNA"/>
</dbReference>
<sequence>MPRYGVPAEVFMMILESLERKPLAKCLRVSRLWFEAGIPILWREPPFRALGYVKGAREEKYLSQIKSMDVHHVDDTLHRALNRSFTFPALRSVLDNTVTADQLRTFLPKLTFLQDFVYTSFNPPSDTRVLMEDDIMMEAIISSLPRRNLQSLTLERMIEKHHINGMLPFESLRDLDVLLTADAVEPLLKLITTPMLTKLCLRVDNEGADVLKLVSLFTELRSLEVAFGYKAKLSADQIMLLAKLVKLETLQIDARPITLASRAEDPEFPGFTHEQFDQLLSSLEHLRDLHLRFAWSCDMGAILESAARHNPPLEYLNLGDKLDIDMAWLKLQEQPLFPRLTGMFKLRRFVDRKANPEWGDDHPDIVKLGELLCKHFPEVVFLEPRAPDKFSAALKKAWQESQKKIEEEFSPPS</sequence>
<protein>
    <recommendedName>
        <fullName evidence="3">F-box domain-containing protein</fullName>
    </recommendedName>
</protein>
<dbReference type="Gene3D" id="3.80.10.10">
    <property type="entry name" value="Ribonuclease Inhibitor"/>
    <property type="match status" value="1"/>
</dbReference>
<reference evidence="1 2" key="1">
    <citation type="submission" date="2015-04" db="EMBL/GenBank/DDBJ databases">
        <authorList>
            <person name="Heijne W.H."/>
            <person name="Fedorova N.D."/>
            <person name="Nierman W.C."/>
            <person name="Vollebregt A.W."/>
            <person name="Zhao Z."/>
            <person name="Wu L."/>
            <person name="Kumar M."/>
            <person name="Stam H."/>
            <person name="van den Berg M.A."/>
            <person name="Pel H.J."/>
        </authorList>
    </citation>
    <scope>NUCLEOTIDE SEQUENCE [LARGE SCALE GENOMIC DNA]</scope>
    <source>
        <strain evidence="1 2">CBS 393.64</strain>
    </source>
</reference>
<dbReference type="SUPFAM" id="SSF81383">
    <property type="entry name" value="F-box domain"/>
    <property type="match status" value="1"/>
</dbReference>
<evidence type="ECO:0000313" key="1">
    <source>
        <dbReference type="EMBL" id="KKA20671.1"/>
    </source>
</evidence>
<dbReference type="GeneID" id="25317632"/>
<dbReference type="RefSeq" id="XP_013327283.1">
    <property type="nucleotide sequence ID" value="XM_013471829.1"/>
</dbReference>